<dbReference type="PROSITE" id="PS50968">
    <property type="entry name" value="BIOTINYL_LIPOYL"/>
    <property type="match status" value="1"/>
</dbReference>
<comment type="caution">
    <text evidence="9">The sequence shown here is derived from an EMBL/GenBank/DDBJ whole genome shotgun (WGS) entry which is preliminary data.</text>
</comment>
<dbReference type="Gene3D" id="3.30.559.10">
    <property type="entry name" value="Chloramphenicol acetyltransferase-like domain"/>
    <property type="match status" value="1"/>
</dbReference>
<keyword evidence="3 7" id="KW-0808">Transferase</keyword>
<dbReference type="InterPro" id="IPR001078">
    <property type="entry name" value="2-oxoacid_DH_actylTfrase"/>
</dbReference>
<dbReference type="InterPro" id="IPR011053">
    <property type="entry name" value="Single_hybrid_motif"/>
</dbReference>
<keyword evidence="4 7" id="KW-0450">Lipoyl</keyword>
<gene>
    <name evidence="9" type="ORF">F3Y22_tig00112349pilonHSYRG00174</name>
</gene>
<dbReference type="PANTHER" id="PTHR43178">
    <property type="entry name" value="DIHYDROLIPOAMIDE ACETYLTRANSFERASE COMPONENT OF PYRUVATE DEHYDROGENASE COMPLEX"/>
    <property type="match status" value="1"/>
</dbReference>
<keyword evidence="5" id="KW-0809">Transit peptide</keyword>
<dbReference type="Pfam" id="PF00198">
    <property type="entry name" value="2-oxoacid_dh"/>
    <property type="match status" value="1"/>
</dbReference>
<dbReference type="Gene3D" id="2.40.50.100">
    <property type="match status" value="1"/>
</dbReference>
<comment type="similarity">
    <text evidence="2 7">Belongs to the 2-oxoacid dehydrogenase family.</text>
</comment>
<dbReference type="EMBL" id="VEPZ02001559">
    <property type="protein sequence ID" value="KAE8668050.1"/>
    <property type="molecule type" value="Genomic_DNA"/>
</dbReference>
<protein>
    <recommendedName>
        <fullName evidence="7">Dihydrolipoamide acetyltransferase component of pyruvate dehydrogenase complex</fullName>
        <ecNumber evidence="7">2.3.1.-</ecNumber>
    </recommendedName>
</protein>
<dbReference type="Proteomes" id="UP000436088">
    <property type="component" value="Unassembled WGS sequence"/>
</dbReference>
<dbReference type="InterPro" id="IPR000089">
    <property type="entry name" value="Biotin_lipoyl"/>
</dbReference>
<evidence type="ECO:0000256" key="2">
    <source>
        <dbReference type="ARBA" id="ARBA00007317"/>
    </source>
</evidence>
<proteinExistence type="inferred from homology"/>
<accession>A0A6A2XEF5</accession>
<dbReference type="GO" id="GO:0016407">
    <property type="term" value="F:acetyltransferase activity"/>
    <property type="evidence" value="ECO:0007669"/>
    <property type="project" value="TreeGrafter"/>
</dbReference>
<name>A0A6A2XEF5_HIBSY</name>
<evidence type="ECO:0000256" key="5">
    <source>
        <dbReference type="ARBA" id="ARBA00022946"/>
    </source>
</evidence>
<keyword evidence="6 7" id="KW-0012">Acyltransferase</keyword>
<evidence type="ECO:0000256" key="3">
    <source>
        <dbReference type="ARBA" id="ARBA00022679"/>
    </source>
</evidence>
<dbReference type="AlphaFoldDB" id="A0A6A2XEF5"/>
<dbReference type="EC" id="2.3.1.-" evidence="7"/>
<dbReference type="InterPro" id="IPR050743">
    <property type="entry name" value="2-oxoacid_DH_E2_comp"/>
</dbReference>
<dbReference type="Pfam" id="PF00364">
    <property type="entry name" value="Biotin_lipoyl"/>
    <property type="match status" value="1"/>
</dbReference>
<dbReference type="InterPro" id="IPR003016">
    <property type="entry name" value="2-oxoA_DH_lipoyl-BS"/>
</dbReference>
<reference evidence="9" key="1">
    <citation type="submission" date="2019-09" db="EMBL/GenBank/DDBJ databases">
        <title>Draft genome information of white flower Hibiscus syriacus.</title>
        <authorList>
            <person name="Kim Y.-M."/>
        </authorList>
    </citation>
    <scope>NUCLEOTIDE SEQUENCE [LARGE SCALE GENOMIC DNA]</scope>
    <source>
        <strain evidence="9">YM2019G1</strain>
    </source>
</reference>
<feature type="domain" description="Lipoyl-binding" evidence="8">
    <location>
        <begin position="33"/>
        <end position="107"/>
    </location>
</feature>
<dbReference type="GO" id="GO:0005739">
    <property type="term" value="C:mitochondrion"/>
    <property type="evidence" value="ECO:0007669"/>
    <property type="project" value="TreeGrafter"/>
</dbReference>
<dbReference type="PANTHER" id="PTHR43178:SF14">
    <property type="entry name" value="LIPOAMIDE ACYLTRANSFERASE COMPONENT OF BRANCHED-CHAIN ALPHA-KETO ACID DEHYDROGENASE COMPLEX, MITOCHONDRIAL"/>
    <property type="match status" value="1"/>
</dbReference>
<comment type="cofactor">
    <cofactor evidence="1 7">
        <name>(R)-lipoate</name>
        <dbReference type="ChEBI" id="CHEBI:83088"/>
    </cofactor>
</comment>
<organism evidence="9 10">
    <name type="scientific">Hibiscus syriacus</name>
    <name type="common">Rose of Sharon</name>
    <dbReference type="NCBI Taxonomy" id="106335"/>
    <lineage>
        <taxon>Eukaryota</taxon>
        <taxon>Viridiplantae</taxon>
        <taxon>Streptophyta</taxon>
        <taxon>Embryophyta</taxon>
        <taxon>Tracheophyta</taxon>
        <taxon>Spermatophyta</taxon>
        <taxon>Magnoliopsida</taxon>
        <taxon>eudicotyledons</taxon>
        <taxon>Gunneridae</taxon>
        <taxon>Pentapetalae</taxon>
        <taxon>rosids</taxon>
        <taxon>malvids</taxon>
        <taxon>Malvales</taxon>
        <taxon>Malvaceae</taxon>
        <taxon>Malvoideae</taxon>
        <taxon>Hibiscus</taxon>
    </lineage>
</organism>
<evidence type="ECO:0000256" key="1">
    <source>
        <dbReference type="ARBA" id="ARBA00001938"/>
    </source>
</evidence>
<dbReference type="CDD" id="cd06849">
    <property type="entry name" value="lipoyl_domain"/>
    <property type="match status" value="1"/>
</dbReference>
<dbReference type="PROSITE" id="PS00189">
    <property type="entry name" value="LIPOYL"/>
    <property type="match status" value="1"/>
</dbReference>
<sequence length="285" mass="30366">MAVSIIGSVSGAGVGDDGVLQTNAVADLPTNGIVDVPLAQTSEGIAECELLKWFVHGGDEVDEFQPLCEIQNDKATIEITSRHKGRVVQIVTKGELLKFSTFLEAMKHEDGKGAPFQVPNTFRAWDGKGWPGYVPGTLSKYPMVNSCFNEESVERLLSSCSHNIGIAMATPYGLVVPNIKNVQSLSILEITKELSLLQQLALDNKLSPNDISGGTITLSNIGAIGGKFGAPIVNLAEVAIIAMGRIQKLPRVADDGDIYSALIMTANIGADHRVMDGATVTRFCN</sequence>
<evidence type="ECO:0000256" key="7">
    <source>
        <dbReference type="RuleBase" id="RU003423"/>
    </source>
</evidence>
<evidence type="ECO:0000313" key="10">
    <source>
        <dbReference type="Proteomes" id="UP000436088"/>
    </source>
</evidence>
<dbReference type="InterPro" id="IPR023213">
    <property type="entry name" value="CAT-like_dom_sf"/>
</dbReference>
<dbReference type="GO" id="GO:0031405">
    <property type="term" value="F:lipoic acid binding"/>
    <property type="evidence" value="ECO:0007669"/>
    <property type="project" value="TreeGrafter"/>
</dbReference>
<evidence type="ECO:0000313" key="9">
    <source>
        <dbReference type="EMBL" id="KAE8668050.1"/>
    </source>
</evidence>
<keyword evidence="10" id="KW-1185">Reference proteome</keyword>
<evidence type="ECO:0000256" key="6">
    <source>
        <dbReference type="ARBA" id="ARBA00023315"/>
    </source>
</evidence>
<evidence type="ECO:0000256" key="4">
    <source>
        <dbReference type="ARBA" id="ARBA00022823"/>
    </source>
</evidence>
<dbReference type="SUPFAM" id="SSF52777">
    <property type="entry name" value="CoA-dependent acyltransferases"/>
    <property type="match status" value="1"/>
</dbReference>
<evidence type="ECO:0000259" key="8">
    <source>
        <dbReference type="PROSITE" id="PS50968"/>
    </source>
</evidence>
<dbReference type="SUPFAM" id="SSF51230">
    <property type="entry name" value="Single hybrid motif"/>
    <property type="match status" value="1"/>
</dbReference>